<evidence type="ECO:0000313" key="2">
    <source>
        <dbReference type="EMBL" id="KOF88436.1"/>
    </source>
</evidence>
<proteinExistence type="predicted"/>
<gene>
    <name evidence="2" type="ORF">OCBIM_22014898mg</name>
</gene>
<feature type="transmembrane region" description="Helical" evidence="1">
    <location>
        <begin position="29"/>
        <end position="48"/>
    </location>
</feature>
<dbReference type="EMBL" id="KQ418187">
    <property type="protein sequence ID" value="KOF88436.1"/>
    <property type="molecule type" value="Genomic_DNA"/>
</dbReference>
<keyword evidence="1" id="KW-0812">Transmembrane</keyword>
<accession>A0A0L8HGS7</accession>
<reference evidence="2" key="1">
    <citation type="submission" date="2015-07" db="EMBL/GenBank/DDBJ databases">
        <title>MeaNS - Measles Nucleotide Surveillance Program.</title>
        <authorList>
            <person name="Tran T."/>
            <person name="Druce J."/>
        </authorList>
    </citation>
    <scope>NUCLEOTIDE SEQUENCE</scope>
    <source>
        <strain evidence="2">UCB-OBI-ISO-001</strain>
        <tissue evidence="2">Gonad</tissue>
    </source>
</reference>
<organism evidence="2">
    <name type="scientific">Octopus bimaculoides</name>
    <name type="common">California two-spotted octopus</name>
    <dbReference type="NCBI Taxonomy" id="37653"/>
    <lineage>
        <taxon>Eukaryota</taxon>
        <taxon>Metazoa</taxon>
        <taxon>Spiralia</taxon>
        <taxon>Lophotrochozoa</taxon>
        <taxon>Mollusca</taxon>
        <taxon>Cephalopoda</taxon>
        <taxon>Coleoidea</taxon>
        <taxon>Octopodiformes</taxon>
        <taxon>Octopoda</taxon>
        <taxon>Incirrata</taxon>
        <taxon>Octopodidae</taxon>
        <taxon>Octopus</taxon>
    </lineage>
</organism>
<dbReference type="AlphaFoldDB" id="A0A0L8HGS7"/>
<evidence type="ECO:0000256" key="1">
    <source>
        <dbReference type="SAM" id="Phobius"/>
    </source>
</evidence>
<name>A0A0L8HGS7_OCTBM</name>
<protein>
    <submittedName>
        <fullName evidence="2">Uncharacterized protein</fullName>
    </submittedName>
</protein>
<keyword evidence="1" id="KW-1133">Transmembrane helix</keyword>
<keyword evidence="1" id="KW-0472">Membrane</keyword>
<sequence>MPNITSSTLQCPLLFIMRDIIQTSPMTSASVYLFLHSFLPSLFLSLLMNEVRQGDTFIFNSCSAFISIMAQFAFGSRNGQ</sequence>
<feature type="transmembrane region" description="Helical" evidence="1">
    <location>
        <begin position="57"/>
        <end position="74"/>
    </location>
</feature>